<comment type="subcellular location">
    <subcellularLocation>
        <location evidence="1">Cell membrane</location>
        <topology evidence="1">Multi-pass membrane protein</topology>
    </subcellularLocation>
</comment>
<keyword evidence="2" id="KW-1003">Cell membrane</keyword>
<dbReference type="AlphaFoldDB" id="A0A372MHQ6"/>
<evidence type="ECO:0000256" key="6">
    <source>
        <dbReference type="SAM" id="Phobius"/>
    </source>
</evidence>
<name>A0A372MHQ6_9SPIR</name>
<dbReference type="RefSeq" id="WP_117329692.1">
    <property type="nucleotide sequence ID" value="NZ_QUWK01000004.1"/>
</dbReference>
<keyword evidence="8" id="KW-1185">Reference proteome</keyword>
<feature type="transmembrane region" description="Helical" evidence="6">
    <location>
        <begin position="63"/>
        <end position="81"/>
    </location>
</feature>
<feature type="transmembrane region" description="Helical" evidence="6">
    <location>
        <begin position="150"/>
        <end position="166"/>
    </location>
</feature>
<gene>
    <name evidence="7" type="ORF">DYP60_04495</name>
</gene>
<reference evidence="7 8" key="2">
    <citation type="submission" date="2018-09" db="EMBL/GenBank/DDBJ databases">
        <title>Genome of Sphaerochaeta halotolerans strain 4-11.</title>
        <authorList>
            <person name="Nazina T.N."/>
            <person name="Sokolova D.S."/>
        </authorList>
    </citation>
    <scope>NUCLEOTIDE SEQUENCE [LARGE SCALE GENOMIC DNA]</scope>
    <source>
        <strain evidence="7 8">4-11</strain>
    </source>
</reference>
<dbReference type="Proteomes" id="UP000264002">
    <property type="component" value="Unassembled WGS sequence"/>
</dbReference>
<evidence type="ECO:0000256" key="3">
    <source>
        <dbReference type="ARBA" id="ARBA00022692"/>
    </source>
</evidence>
<organism evidence="7 8">
    <name type="scientific">Sphaerochaeta halotolerans</name>
    <dbReference type="NCBI Taxonomy" id="2293840"/>
    <lineage>
        <taxon>Bacteria</taxon>
        <taxon>Pseudomonadati</taxon>
        <taxon>Spirochaetota</taxon>
        <taxon>Spirochaetia</taxon>
        <taxon>Spirochaetales</taxon>
        <taxon>Sphaerochaetaceae</taxon>
        <taxon>Sphaerochaeta</taxon>
    </lineage>
</organism>
<dbReference type="EMBL" id="QUWK01000004">
    <property type="protein sequence ID" value="RFU95282.1"/>
    <property type="molecule type" value="Genomic_DNA"/>
</dbReference>
<dbReference type="PANTHER" id="PTHR47089">
    <property type="entry name" value="ABC TRANSPORTER, PERMEASE PROTEIN"/>
    <property type="match status" value="1"/>
</dbReference>
<keyword evidence="5 6" id="KW-0472">Membrane</keyword>
<proteinExistence type="predicted"/>
<evidence type="ECO:0000313" key="7">
    <source>
        <dbReference type="EMBL" id="RFU95282.1"/>
    </source>
</evidence>
<reference evidence="8" key="1">
    <citation type="submission" date="2018-08" db="EMBL/GenBank/DDBJ databases">
        <authorList>
            <person name="Grouzdev D.S."/>
            <person name="Krutkina M.S."/>
        </authorList>
    </citation>
    <scope>NUCLEOTIDE SEQUENCE [LARGE SCALE GENOMIC DNA]</scope>
    <source>
        <strain evidence="8">4-11</strain>
    </source>
</reference>
<keyword evidence="3 6" id="KW-0812">Transmembrane</keyword>
<dbReference type="GO" id="GO:0005886">
    <property type="term" value="C:plasma membrane"/>
    <property type="evidence" value="ECO:0007669"/>
    <property type="project" value="UniProtKB-SubCell"/>
</dbReference>
<evidence type="ECO:0000313" key="8">
    <source>
        <dbReference type="Proteomes" id="UP000264002"/>
    </source>
</evidence>
<feature type="transmembrane region" description="Helical" evidence="6">
    <location>
        <begin position="276"/>
        <end position="300"/>
    </location>
</feature>
<dbReference type="CDD" id="cd06580">
    <property type="entry name" value="TM_PBP1_transp_TpRbsC_like"/>
    <property type="match status" value="1"/>
</dbReference>
<feature type="transmembrane region" description="Helical" evidence="6">
    <location>
        <begin position="117"/>
        <end position="138"/>
    </location>
</feature>
<evidence type="ECO:0000256" key="1">
    <source>
        <dbReference type="ARBA" id="ARBA00004651"/>
    </source>
</evidence>
<comment type="caution">
    <text evidence="7">The sequence shown here is derived from an EMBL/GenBank/DDBJ whole genome shotgun (WGS) entry which is preliminary data.</text>
</comment>
<keyword evidence="4 6" id="KW-1133">Transmembrane helix</keyword>
<evidence type="ECO:0000256" key="2">
    <source>
        <dbReference type="ARBA" id="ARBA00022475"/>
    </source>
</evidence>
<feature type="transmembrane region" description="Helical" evidence="6">
    <location>
        <begin position="190"/>
        <end position="213"/>
    </location>
</feature>
<evidence type="ECO:0000256" key="5">
    <source>
        <dbReference type="ARBA" id="ARBA00023136"/>
    </source>
</evidence>
<feature type="transmembrane region" description="Helical" evidence="6">
    <location>
        <begin position="320"/>
        <end position="340"/>
    </location>
</feature>
<dbReference type="InterPro" id="IPR001851">
    <property type="entry name" value="ABC_transp_permease"/>
</dbReference>
<dbReference type="PANTHER" id="PTHR47089:SF1">
    <property type="entry name" value="GUANOSINE ABC TRANSPORTER PERMEASE PROTEIN NUPP"/>
    <property type="match status" value="1"/>
</dbReference>
<dbReference type="GO" id="GO:0022857">
    <property type="term" value="F:transmembrane transporter activity"/>
    <property type="evidence" value="ECO:0007669"/>
    <property type="project" value="InterPro"/>
</dbReference>
<protein>
    <submittedName>
        <fullName evidence="7">ABC transporter permease</fullName>
    </submittedName>
</protein>
<evidence type="ECO:0000256" key="4">
    <source>
        <dbReference type="ARBA" id="ARBA00022989"/>
    </source>
</evidence>
<dbReference type="Pfam" id="PF02653">
    <property type="entry name" value="BPD_transp_2"/>
    <property type="match status" value="1"/>
</dbReference>
<feature type="transmembrane region" description="Helical" evidence="6">
    <location>
        <begin position="242"/>
        <end position="264"/>
    </location>
</feature>
<sequence>MKFRLEKRDSRSTRMAVLVPVASLLVSFILGAIVLLISDANPFQAYAAMIKGAFGSQTKLQYTLVKSIPLLLCGLAVGIAFRLKFWNIGAEGQYVGGVIGITWVMQFWTFLPSALLLPVGMLVGILFGAIWGGIPGVLKAQWSVDETLTTLMMNYIIIGFAEYLYFDAWKAPRGNMGTVLYPKEAWLPRIWGRVHGGIFIALILVGILWFVLYKTRWGFELNMIGKNKRAAECQGVSIKKNIILAMLLSGAIAGLAGVIDAAAVTHQLTKGVDAGYGFTGIIIAWMSGLNPFISIIVSVIMAALETGSDALQMTMKLPNAMGAVLQGLILIPLLAGNIFIEYRLLVIKNRKEVTA</sequence>
<accession>A0A372MHQ6</accession>